<evidence type="ECO:0000313" key="5">
    <source>
        <dbReference type="Proteomes" id="UP000199572"/>
    </source>
</evidence>
<feature type="domain" description="D-serine dehydratase-like" evidence="3">
    <location>
        <begin position="261"/>
        <end position="351"/>
    </location>
</feature>
<organism evidence="4 5">
    <name type="scientific">Pedobacter rhizosphaerae</name>
    <dbReference type="NCBI Taxonomy" id="390241"/>
    <lineage>
        <taxon>Bacteria</taxon>
        <taxon>Pseudomonadati</taxon>
        <taxon>Bacteroidota</taxon>
        <taxon>Sphingobacteriia</taxon>
        <taxon>Sphingobacteriales</taxon>
        <taxon>Sphingobacteriaceae</taxon>
        <taxon>Pedobacter</taxon>
    </lineage>
</organism>
<keyword evidence="5" id="KW-1185">Reference proteome</keyword>
<evidence type="ECO:0000256" key="1">
    <source>
        <dbReference type="ARBA" id="ARBA00005323"/>
    </source>
</evidence>
<evidence type="ECO:0000313" key="4">
    <source>
        <dbReference type="EMBL" id="SER02056.1"/>
    </source>
</evidence>
<dbReference type="InterPro" id="IPR029066">
    <property type="entry name" value="PLP-binding_barrel"/>
</dbReference>
<comment type="similarity">
    <text evidence="1">Belongs to the DSD1 family.</text>
</comment>
<dbReference type="SUPFAM" id="SSF51419">
    <property type="entry name" value="PLP-binding barrel"/>
    <property type="match status" value="1"/>
</dbReference>
<protein>
    <submittedName>
        <fullName evidence="4">D-serine deaminase, pyridoxal phosphate-dependent</fullName>
    </submittedName>
</protein>
<accession>A0A1H9KSB0</accession>
<evidence type="ECO:0000256" key="2">
    <source>
        <dbReference type="ARBA" id="ARBA00023239"/>
    </source>
</evidence>
<dbReference type="InterPro" id="IPR001608">
    <property type="entry name" value="Ala_racemase_N"/>
</dbReference>
<dbReference type="EMBL" id="FOGG01000003">
    <property type="protein sequence ID" value="SER02056.1"/>
    <property type="molecule type" value="Genomic_DNA"/>
</dbReference>
<dbReference type="CDD" id="cd06821">
    <property type="entry name" value="PLPDE_III_D-TA"/>
    <property type="match status" value="1"/>
</dbReference>
<dbReference type="AlphaFoldDB" id="A0A1H9KSB0"/>
<dbReference type="SMART" id="SM01119">
    <property type="entry name" value="D-ser_dehydrat"/>
    <property type="match status" value="1"/>
</dbReference>
<proteinExistence type="inferred from homology"/>
<dbReference type="Gene3D" id="2.40.37.20">
    <property type="entry name" value="D-serine dehydratase-like domain"/>
    <property type="match status" value="1"/>
</dbReference>
<keyword evidence="2" id="KW-0456">Lyase</keyword>
<sequence>MIRDEWYLINNPHVVESPGLVFYVDRIEDNIKRVISMINDLERLRPHVKTHKSIDLSRLMIAAGISKFKCATIAEAEMLAQAGAKDVLLAYQPVGPNIDRFMALQLKYPNSKFSCLVDDKNIAATLNTLSIANGLKSSVWIDVNVGMDRTGILPAQVVKLFSDLQQLDHLIFKGLHAYDGHVQETAFDIRREQALEIISLLRNLQAEITARSGHQVSVVAGGSPTYTVYNVESDFECSPGTFALWDKGYQEAYEEQHFACAALVISRIVSLPEPNLICCDLGHKAVAAEKSLDRRVVFLNAPALKVVSQSEEHLVLDAGNEHAFRVGDLLYGLPYHICPTVALYESATCINTGLAGKSWPISSRKRKITI</sequence>
<reference evidence="5" key="1">
    <citation type="submission" date="2016-10" db="EMBL/GenBank/DDBJ databases">
        <authorList>
            <person name="Varghese N."/>
            <person name="Submissions S."/>
        </authorList>
    </citation>
    <scope>NUCLEOTIDE SEQUENCE [LARGE SCALE GENOMIC DNA]</scope>
    <source>
        <strain evidence="5">DSM 18610</strain>
    </source>
</reference>
<dbReference type="Proteomes" id="UP000199572">
    <property type="component" value="Unassembled WGS sequence"/>
</dbReference>
<dbReference type="Pfam" id="PF14031">
    <property type="entry name" value="D-ser_dehydrat"/>
    <property type="match status" value="1"/>
</dbReference>
<dbReference type="RefSeq" id="WP_090881533.1">
    <property type="nucleotide sequence ID" value="NZ_FOGG01000003.1"/>
</dbReference>
<dbReference type="STRING" id="390241.SAMN04488023_103126"/>
<dbReference type="GO" id="GO:0036088">
    <property type="term" value="P:D-serine catabolic process"/>
    <property type="evidence" value="ECO:0007669"/>
    <property type="project" value="TreeGrafter"/>
</dbReference>
<dbReference type="Pfam" id="PF01168">
    <property type="entry name" value="Ala_racemase_N"/>
    <property type="match status" value="1"/>
</dbReference>
<dbReference type="Gene3D" id="3.20.20.10">
    <property type="entry name" value="Alanine racemase"/>
    <property type="match status" value="1"/>
</dbReference>
<dbReference type="PANTHER" id="PTHR28004">
    <property type="entry name" value="ZGC:162816-RELATED"/>
    <property type="match status" value="1"/>
</dbReference>
<name>A0A1H9KSB0_9SPHI</name>
<dbReference type="PANTHER" id="PTHR28004:SF2">
    <property type="entry name" value="D-SERINE DEHYDRATASE"/>
    <property type="match status" value="1"/>
</dbReference>
<dbReference type="OrthoDB" id="9788869at2"/>
<gene>
    <name evidence="4" type="ORF">SAMN04488023_103126</name>
</gene>
<dbReference type="InterPro" id="IPR042208">
    <property type="entry name" value="D-ser_dehydrat-like_sf"/>
</dbReference>
<evidence type="ECO:0000259" key="3">
    <source>
        <dbReference type="SMART" id="SM01119"/>
    </source>
</evidence>
<dbReference type="InterPro" id="IPR051466">
    <property type="entry name" value="D-amino_acid_metab_enzyme"/>
</dbReference>
<dbReference type="GO" id="GO:0008721">
    <property type="term" value="F:D-serine ammonia-lyase activity"/>
    <property type="evidence" value="ECO:0007669"/>
    <property type="project" value="TreeGrafter"/>
</dbReference>
<dbReference type="InterPro" id="IPR026956">
    <property type="entry name" value="D-ser_dehydrat-like_dom"/>
</dbReference>